<evidence type="ECO:0000313" key="2">
    <source>
        <dbReference type="Proteomes" id="UP001602370"/>
    </source>
</evidence>
<comment type="caution">
    <text evidence="1">The sequence shown here is derived from an EMBL/GenBank/DDBJ whole genome shotgun (WGS) entry which is preliminary data.</text>
</comment>
<evidence type="ECO:0000313" key="1">
    <source>
        <dbReference type="EMBL" id="MFF5919348.1"/>
    </source>
</evidence>
<protein>
    <submittedName>
        <fullName evidence="1">Uncharacterized protein</fullName>
    </submittedName>
</protein>
<organism evidence="1 2">
    <name type="scientific">Streptomyces flavochromogenes</name>
    <dbReference type="NCBI Taxonomy" id="68199"/>
    <lineage>
        <taxon>Bacteria</taxon>
        <taxon>Bacillati</taxon>
        <taxon>Actinomycetota</taxon>
        <taxon>Actinomycetes</taxon>
        <taxon>Kitasatosporales</taxon>
        <taxon>Streptomycetaceae</taxon>
        <taxon>Streptomyces</taxon>
    </lineage>
</organism>
<dbReference type="Proteomes" id="UP001602370">
    <property type="component" value="Unassembled WGS sequence"/>
</dbReference>
<proteinExistence type="predicted"/>
<accession>A0ABW6XPG1</accession>
<keyword evidence="2" id="KW-1185">Reference proteome</keyword>
<sequence length="96" mass="10177">MDALWHDEADRMGIPDGNGEFLLLATYPGSLARGWLKVKDLAGGHLPSRIAAASGSREFVAVSLDGKSLCAVSVEEYEDWIVTHSFEGGGSGLEGK</sequence>
<reference evidence="1 2" key="1">
    <citation type="submission" date="2024-10" db="EMBL/GenBank/DDBJ databases">
        <title>The Natural Products Discovery Center: Release of the First 8490 Sequenced Strains for Exploring Actinobacteria Biosynthetic Diversity.</title>
        <authorList>
            <person name="Kalkreuter E."/>
            <person name="Kautsar S.A."/>
            <person name="Yang D."/>
            <person name="Bader C.D."/>
            <person name="Teijaro C.N."/>
            <person name="Fluegel L."/>
            <person name="Davis C.M."/>
            <person name="Simpson J.R."/>
            <person name="Lauterbach L."/>
            <person name="Steele A.D."/>
            <person name="Gui C."/>
            <person name="Meng S."/>
            <person name="Li G."/>
            <person name="Viehrig K."/>
            <person name="Ye F."/>
            <person name="Su P."/>
            <person name="Kiefer A.F."/>
            <person name="Nichols A."/>
            <person name="Cepeda A.J."/>
            <person name="Yan W."/>
            <person name="Fan B."/>
            <person name="Jiang Y."/>
            <person name="Adhikari A."/>
            <person name="Zheng C.-J."/>
            <person name="Schuster L."/>
            <person name="Cowan T.M."/>
            <person name="Smanski M.J."/>
            <person name="Chevrette M.G."/>
            <person name="De Carvalho L.P.S."/>
            <person name="Shen B."/>
        </authorList>
    </citation>
    <scope>NUCLEOTIDE SEQUENCE [LARGE SCALE GENOMIC DNA]</scope>
    <source>
        <strain evidence="1 2">NPDC012605</strain>
    </source>
</reference>
<gene>
    <name evidence="1" type="ORF">ACFY8C_13465</name>
</gene>
<name>A0ABW6XPG1_9ACTN</name>
<dbReference type="RefSeq" id="WP_388307000.1">
    <property type="nucleotide sequence ID" value="NZ_JBIBDZ010000003.1"/>
</dbReference>
<dbReference type="EMBL" id="JBIBDZ010000003">
    <property type="protein sequence ID" value="MFF5919348.1"/>
    <property type="molecule type" value="Genomic_DNA"/>
</dbReference>